<organism evidence="1 2">
    <name type="scientific">Epilithonimonas ginsengisoli</name>
    <dbReference type="NCBI Taxonomy" id="1245592"/>
    <lineage>
        <taxon>Bacteria</taxon>
        <taxon>Pseudomonadati</taxon>
        <taxon>Bacteroidota</taxon>
        <taxon>Flavobacteriia</taxon>
        <taxon>Flavobacteriales</taxon>
        <taxon>Weeksellaceae</taxon>
        <taxon>Chryseobacterium group</taxon>
        <taxon>Epilithonimonas</taxon>
    </lineage>
</organism>
<evidence type="ECO:0000313" key="1">
    <source>
        <dbReference type="EMBL" id="MDW8547705.1"/>
    </source>
</evidence>
<name>A0ABU4JDG4_9FLAO</name>
<accession>A0ABU4JDG4</accession>
<keyword evidence="2" id="KW-1185">Reference proteome</keyword>
<dbReference type="EMBL" id="JAMXLT020000002">
    <property type="protein sequence ID" value="MDW8547705.1"/>
    <property type="molecule type" value="Genomic_DNA"/>
</dbReference>
<protein>
    <submittedName>
        <fullName evidence="1">Uncharacterized protein</fullName>
    </submittedName>
</protein>
<evidence type="ECO:0000313" key="2">
    <source>
        <dbReference type="Proteomes" id="UP001204439"/>
    </source>
</evidence>
<proteinExistence type="predicted"/>
<dbReference type="RefSeq" id="WP_063968520.1">
    <property type="nucleotide sequence ID" value="NZ_JAMXLT020000002.1"/>
</dbReference>
<sequence>MKKLLIFLFLIGVLTTFGLTVNSCSKTDKPDHKNQVAISKIDSSSHEKATYFQMPSLQKLADRSPILKAEAFGNENEEIRYIVGDILILLSASENDNELNLKFWHQTIQSTTKSC</sequence>
<reference evidence="1 2" key="1">
    <citation type="submission" date="2023-11" db="EMBL/GenBank/DDBJ databases">
        <title>First isolation, identification, and characterization of non-pathogenic Epilithonimonas ginsengisoli isolated from diseased farmed rainbow trout (Oncorhynchus mykiss) in Chile.</title>
        <authorList>
            <person name="Miranda C.D."/>
            <person name="Irgang R."/>
            <person name="Concha C."/>
            <person name="Rojas R."/>
            <person name="Avendano R."/>
        </authorList>
    </citation>
    <scope>NUCLEOTIDE SEQUENCE [LARGE SCALE GENOMIC DNA]</scope>
    <source>
        <strain evidence="1 2">FP99</strain>
    </source>
</reference>
<gene>
    <name evidence="1" type="ORF">NG800_002205</name>
</gene>
<comment type="caution">
    <text evidence="1">The sequence shown here is derived from an EMBL/GenBank/DDBJ whole genome shotgun (WGS) entry which is preliminary data.</text>
</comment>
<dbReference type="Proteomes" id="UP001204439">
    <property type="component" value="Unassembled WGS sequence"/>
</dbReference>